<evidence type="ECO:0000256" key="4">
    <source>
        <dbReference type="ARBA" id="ARBA00022679"/>
    </source>
</evidence>
<proteinExistence type="inferred from homology"/>
<keyword evidence="4 11" id="KW-0808">Transferase</keyword>
<evidence type="ECO:0000256" key="2">
    <source>
        <dbReference type="ARBA" id="ARBA00001946"/>
    </source>
</evidence>
<organism evidence="12 13">
    <name type="scientific">Propionibacterium ruminifibrarum</name>
    <dbReference type="NCBI Taxonomy" id="1962131"/>
    <lineage>
        <taxon>Bacteria</taxon>
        <taxon>Bacillati</taxon>
        <taxon>Actinomycetota</taxon>
        <taxon>Actinomycetes</taxon>
        <taxon>Propionibacteriales</taxon>
        <taxon>Propionibacteriaceae</taxon>
        <taxon>Propionibacterium</taxon>
    </lineage>
</organism>
<evidence type="ECO:0000256" key="11">
    <source>
        <dbReference type="HAMAP-Rule" id="MF_00228"/>
    </source>
</evidence>
<dbReference type="InterPro" id="IPR000417">
    <property type="entry name" value="Hyethyz_kinase"/>
</dbReference>
<feature type="binding site" evidence="11">
    <location>
        <position position="194"/>
    </location>
    <ligand>
        <name>substrate</name>
    </ligand>
</feature>
<dbReference type="Pfam" id="PF02110">
    <property type="entry name" value="HK"/>
    <property type="match status" value="1"/>
</dbReference>
<evidence type="ECO:0000256" key="8">
    <source>
        <dbReference type="ARBA" id="ARBA00022840"/>
    </source>
</evidence>
<evidence type="ECO:0000313" key="12">
    <source>
        <dbReference type="EMBL" id="SPF68026.1"/>
    </source>
</evidence>
<evidence type="ECO:0000256" key="5">
    <source>
        <dbReference type="ARBA" id="ARBA00022723"/>
    </source>
</evidence>
<dbReference type="NCBIfam" id="NF006830">
    <property type="entry name" value="PRK09355.1"/>
    <property type="match status" value="1"/>
</dbReference>
<comment type="similarity">
    <text evidence="11">Belongs to the Thz kinase family.</text>
</comment>
<comment type="function">
    <text evidence="11">Catalyzes the phosphorylation of the hydroxyl group of 4-methyl-5-beta-hydroxyethylthiazole (THZ).</text>
</comment>
<dbReference type="OrthoDB" id="8909021at2"/>
<dbReference type="GO" id="GO:0000287">
    <property type="term" value="F:magnesium ion binding"/>
    <property type="evidence" value="ECO:0007669"/>
    <property type="project" value="UniProtKB-UniRule"/>
</dbReference>
<evidence type="ECO:0000313" key="13">
    <source>
        <dbReference type="Proteomes" id="UP000265962"/>
    </source>
</evidence>
<dbReference type="AlphaFoldDB" id="A0A375I1P7"/>
<keyword evidence="8 11" id="KW-0067">ATP-binding</keyword>
<reference evidence="13" key="1">
    <citation type="submission" date="2018-02" db="EMBL/GenBank/DDBJ databases">
        <authorList>
            <person name="Hornung B."/>
        </authorList>
    </citation>
    <scope>NUCLEOTIDE SEQUENCE [LARGE SCALE GENOMIC DNA]</scope>
</reference>
<keyword evidence="5 11" id="KW-0479">Metal-binding</keyword>
<dbReference type="GO" id="GO:0009229">
    <property type="term" value="P:thiamine diphosphate biosynthetic process"/>
    <property type="evidence" value="ECO:0007669"/>
    <property type="project" value="UniProtKB-UniRule"/>
</dbReference>
<protein>
    <recommendedName>
        <fullName evidence="11">Hydroxyethylthiazole kinase</fullName>
        <ecNumber evidence="11">2.7.1.50</ecNumber>
    </recommendedName>
    <alternativeName>
        <fullName evidence="11">4-methyl-5-beta-hydroxyethylthiazole kinase</fullName>
        <shortName evidence="11">TH kinase</shortName>
        <shortName evidence="11">Thz kinase</shortName>
    </alternativeName>
</protein>
<comment type="catalytic activity">
    <reaction evidence="1 11">
        <text>5-(2-hydroxyethyl)-4-methylthiazole + ATP = 4-methyl-5-(2-phosphooxyethyl)-thiazole + ADP + H(+)</text>
        <dbReference type="Rhea" id="RHEA:24212"/>
        <dbReference type="ChEBI" id="CHEBI:15378"/>
        <dbReference type="ChEBI" id="CHEBI:17957"/>
        <dbReference type="ChEBI" id="CHEBI:30616"/>
        <dbReference type="ChEBI" id="CHEBI:58296"/>
        <dbReference type="ChEBI" id="CHEBI:456216"/>
        <dbReference type="EC" id="2.7.1.50"/>
    </reaction>
</comment>
<comment type="cofactor">
    <cofactor evidence="2 11">
        <name>Mg(2+)</name>
        <dbReference type="ChEBI" id="CHEBI:18420"/>
    </cofactor>
</comment>
<dbReference type="UniPathway" id="UPA00060">
    <property type="reaction ID" value="UER00139"/>
</dbReference>
<evidence type="ECO:0000256" key="9">
    <source>
        <dbReference type="ARBA" id="ARBA00022842"/>
    </source>
</evidence>
<feature type="binding site" evidence="11">
    <location>
        <position position="46"/>
    </location>
    <ligand>
        <name>substrate</name>
    </ligand>
</feature>
<dbReference type="GO" id="GO:0005524">
    <property type="term" value="F:ATP binding"/>
    <property type="evidence" value="ECO:0007669"/>
    <property type="project" value="UniProtKB-UniRule"/>
</dbReference>
<evidence type="ECO:0000256" key="6">
    <source>
        <dbReference type="ARBA" id="ARBA00022741"/>
    </source>
</evidence>
<dbReference type="GO" id="GO:0009228">
    <property type="term" value="P:thiamine biosynthetic process"/>
    <property type="evidence" value="ECO:0007669"/>
    <property type="project" value="UniProtKB-KW"/>
</dbReference>
<dbReference type="EMBL" id="OMOH01000003">
    <property type="protein sequence ID" value="SPF68026.1"/>
    <property type="molecule type" value="Genomic_DNA"/>
</dbReference>
<evidence type="ECO:0000256" key="10">
    <source>
        <dbReference type="ARBA" id="ARBA00022977"/>
    </source>
</evidence>
<evidence type="ECO:0000256" key="3">
    <source>
        <dbReference type="ARBA" id="ARBA00004868"/>
    </source>
</evidence>
<dbReference type="PIRSF" id="PIRSF000513">
    <property type="entry name" value="Thz_kinase"/>
    <property type="match status" value="1"/>
</dbReference>
<sequence length="267" mass="26322">MAAHATARTVLDRLRASTPLIGCITNSVVTNFTANVLLALGAAPAMVDIAGETGPFAAAADGQLINVGTPTPEQRLASVEAADAANRAGTPWVLDPVAIGTLVHRTALAHELVARRPACVRGNASEIIALAGSGGGGRGVESADDVDSALDAARSLAERFGAVVAVSGPSDAIVTGDRVTRVGGGSAMLTLVTGGGCALGAVIAAFLAAGRAAGVSDADAVVSCHVAYSAAAEIAAENSSGPGSFQPAFLDALHHLDGSDLERIGLS</sequence>
<evidence type="ECO:0000256" key="1">
    <source>
        <dbReference type="ARBA" id="ARBA00001771"/>
    </source>
</evidence>
<keyword evidence="10 11" id="KW-0784">Thiamine biosynthesis</keyword>
<feature type="binding site" evidence="11">
    <location>
        <position position="121"/>
    </location>
    <ligand>
        <name>ATP</name>
        <dbReference type="ChEBI" id="CHEBI:30616"/>
    </ligand>
</feature>
<dbReference type="HAMAP" id="MF_00228">
    <property type="entry name" value="Thz_kinase"/>
    <property type="match status" value="1"/>
</dbReference>
<name>A0A375I1P7_9ACTN</name>
<dbReference type="EC" id="2.7.1.50" evidence="11"/>
<keyword evidence="9 11" id="KW-0460">Magnesium</keyword>
<comment type="pathway">
    <text evidence="3 11">Cofactor biosynthesis; thiamine diphosphate biosynthesis; 4-methyl-5-(2-phosphoethyl)-thiazole from 5-(2-hydroxyethyl)-4-methylthiazole: step 1/1.</text>
</comment>
<dbReference type="GO" id="GO:0004417">
    <property type="term" value="F:hydroxyethylthiazole kinase activity"/>
    <property type="evidence" value="ECO:0007669"/>
    <property type="project" value="UniProtKB-UniRule"/>
</dbReference>
<dbReference type="Proteomes" id="UP000265962">
    <property type="component" value="Unassembled WGS sequence"/>
</dbReference>
<keyword evidence="13" id="KW-1185">Reference proteome</keyword>
<dbReference type="CDD" id="cd01170">
    <property type="entry name" value="THZ_kinase"/>
    <property type="match status" value="1"/>
</dbReference>
<dbReference type="Gene3D" id="3.40.1190.20">
    <property type="match status" value="1"/>
</dbReference>
<dbReference type="InterPro" id="IPR029056">
    <property type="entry name" value="Ribokinase-like"/>
</dbReference>
<dbReference type="PRINTS" id="PR01099">
    <property type="entry name" value="HYETHTZKNASE"/>
</dbReference>
<dbReference type="RefSeq" id="WP_119715218.1">
    <property type="nucleotide sequence ID" value="NZ_OMOH01000003.1"/>
</dbReference>
<keyword evidence="7 11" id="KW-0418">Kinase</keyword>
<dbReference type="SUPFAM" id="SSF53613">
    <property type="entry name" value="Ribokinase-like"/>
    <property type="match status" value="1"/>
</dbReference>
<gene>
    <name evidence="11" type="primary">thiM</name>
    <name evidence="12" type="ORF">PROPJV5_0983</name>
</gene>
<accession>A0A375I1P7</accession>
<keyword evidence="6 11" id="KW-0547">Nucleotide-binding</keyword>
<evidence type="ECO:0000256" key="7">
    <source>
        <dbReference type="ARBA" id="ARBA00022777"/>
    </source>
</evidence>
<feature type="binding site" evidence="11">
    <location>
        <position position="167"/>
    </location>
    <ligand>
        <name>ATP</name>
        <dbReference type="ChEBI" id="CHEBI:30616"/>
    </ligand>
</feature>